<dbReference type="SMART" id="SM00382">
    <property type="entry name" value="AAA"/>
    <property type="match status" value="1"/>
</dbReference>
<protein>
    <submittedName>
        <fullName evidence="6">ATP-binding cassette domain-containing protein</fullName>
    </submittedName>
</protein>
<dbReference type="PROSITE" id="PS50893">
    <property type="entry name" value="ABC_TRANSPORTER_2"/>
    <property type="match status" value="1"/>
</dbReference>
<dbReference type="InterPro" id="IPR003593">
    <property type="entry name" value="AAA+_ATPase"/>
</dbReference>
<organism evidence="6 7">
    <name type="scientific">Geodermatophilus normandii</name>
    <dbReference type="NCBI Taxonomy" id="1137989"/>
    <lineage>
        <taxon>Bacteria</taxon>
        <taxon>Bacillati</taxon>
        <taxon>Actinomycetota</taxon>
        <taxon>Actinomycetes</taxon>
        <taxon>Geodermatophilales</taxon>
        <taxon>Geodermatophilaceae</taxon>
        <taxon>Geodermatophilus</taxon>
    </lineage>
</organism>
<dbReference type="InterPro" id="IPR003439">
    <property type="entry name" value="ABC_transporter-like_ATP-bd"/>
</dbReference>
<dbReference type="GO" id="GO:0140359">
    <property type="term" value="F:ABC-type transporter activity"/>
    <property type="evidence" value="ECO:0007669"/>
    <property type="project" value="InterPro"/>
</dbReference>
<keyword evidence="3" id="KW-0547">Nucleotide-binding</keyword>
<dbReference type="InterPro" id="IPR015860">
    <property type="entry name" value="ABC_transpr_TagH-like"/>
</dbReference>
<dbReference type="PANTHER" id="PTHR46743:SF2">
    <property type="entry name" value="TEICHOIC ACIDS EXPORT ATP-BINDING PROTEIN TAGH"/>
    <property type="match status" value="1"/>
</dbReference>
<dbReference type="Gene3D" id="3.40.50.300">
    <property type="entry name" value="P-loop containing nucleotide triphosphate hydrolases"/>
    <property type="match status" value="1"/>
</dbReference>
<feature type="domain" description="ABC transporter" evidence="5">
    <location>
        <begin position="4"/>
        <end position="225"/>
    </location>
</feature>
<dbReference type="Pfam" id="PF00005">
    <property type="entry name" value="ABC_tran"/>
    <property type="match status" value="1"/>
</dbReference>
<evidence type="ECO:0000256" key="4">
    <source>
        <dbReference type="ARBA" id="ARBA00022840"/>
    </source>
</evidence>
<dbReference type="AlphaFoldDB" id="A0A6P0GF83"/>
<evidence type="ECO:0000256" key="1">
    <source>
        <dbReference type="ARBA" id="ARBA00005417"/>
    </source>
</evidence>
<keyword evidence="4 6" id="KW-0067">ATP-binding</keyword>
<dbReference type="GO" id="GO:0005524">
    <property type="term" value="F:ATP binding"/>
    <property type="evidence" value="ECO:0007669"/>
    <property type="project" value="UniProtKB-KW"/>
</dbReference>
<evidence type="ECO:0000256" key="3">
    <source>
        <dbReference type="ARBA" id="ARBA00022741"/>
    </source>
</evidence>
<dbReference type="Proteomes" id="UP000471126">
    <property type="component" value="Unassembled WGS sequence"/>
</dbReference>
<comment type="similarity">
    <text evidence="1">Belongs to the ABC transporter superfamily.</text>
</comment>
<reference evidence="6 7" key="1">
    <citation type="submission" date="2019-12" db="EMBL/GenBank/DDBJ databases">
        <title>WGS of CPCC 203550 I12A-02606.</title>
        <authorList>
            <person name="Jiang Z."/>
        </authorList>
    </citation>
    <scope>NUCLEOTIDE SEQUENCE [LARGE SCALE GENOMIC DNA]</scope>
    <source>
        <strain evidence="6 7">I12A-02606</strain>
    </source>
</reference>
<sequence>MAGARRLSGRRSSQAREFWSLRDVSFTVSDGDALGIIGRNGAGKSTILKLITRITSPTTGTSRTRGRVAALLEVGTGFHPELTGRENIYLNGAILGMSRRDITRVFDDIVEFSGVERFLDTPVKRYSSGMGLRLGFAVAAHLEPDILVVDEILAVGDAEFQRKCLGRMEEAEKEGRTLVFVSHDLDSLSQLCSRALWLEAGRIRQAGDSRDLVRDYLTSSLAASQGGTALVDAGPVSVRRVQVVPRGRPEGSALLREDTLLIEVDFDLAEELSYFDLSVYLTNHRGVRVLDEAVSDHAAGPLGPGSYRARMEVPPILNVGQFSVGLWCGSATSTLLDEAAVTNFTLHGSKRNRPSRTVVLDLPIEVSVR</sequence>
<dbReference type="PANTHER" id="PTHR46743">
    <property type="entry name" value="TEICHOIC ACIDS EXPORT ATP-BINDING PROTEIN TAGH"/>
    <property type="match status" value="1"/>
</dbReference>
<proteinExistence type="inferred from homology"/>
<dbReference type="EMBL" id="JAAGWE010000012">
    <property type="protein sequence ID" value="NEM05924.1"/>
    <property type="molecule type" value="Genomic_DNA"/>
</dbReference>
<name>A0A6P0GF83_9ACTN</name>
<dbReference type="GO" id="GO:0016020">
    <property type="term" value="C:membrane"/>
    <property type="evidence" value="ECO:0007669"/>
    <property type="project" value="InterPro"/>
</dbReference>
<evidence type="ECO:0000313" key="6">
    <source>
        <dbReference type="EMBL" id="NEM05924.1"/>
    </source>
</evidence>
<dbReference type="InterPro" id="IPR027417">
    <property type="entry name" value="P-loop_NTPase"/>
</dbReference>
<comment type="caution">
    <text evidence="6">The sequence shown here is derived from an EMBL/GenBank/DDBJ whole genome shotgun (WGS) entry which is preliminary data.</text>
</comment>
<evidence type="ECO:0000256" key="2">
    <source>
        <dbReference type="ARBA" id="ARBA00022448"/>
    </source>
</evidence>
<evidence type="ECO:0000259" key="5">
    <source>
        <dbReference type="PROSITE" id="PS50893"/>
    </source>
</evidence>
<dbReference type="InterPro" id="IPR050683">
    <property type="entry name" value="Bact_Polysacc_Export_ATP-bd"/>
</dbReference>
<evidence type="ECO:0000313" key="7">
    <source>
        <dbReference type="Proteomes" id="UP000471126"/>
    </source>
</evidence>
<gene>
    <name evidence="6" type="ORF">GCU54_07800</name>
</gene>
<dbReference type="SUPFAM" id="SSF52540">
    <property type="entry name" value="P-loop containing nucleoside triphosphate hydrolases"/>
    <property type="match status" value="1"/>
</dbReference>
<dbReference type="GO" id="GO:0016887">
    <property type="term" value="F:ATP hydrolysis activity"/>
    <property type="evidence" value="ECO:0007669"/>
    <property type="project" value="InterPro"/>
</dbReference>
<keyword evidence="2" id="KW-0813">Transport</keyword>
<dbReference type="CDD" id="cd03220">
    <property type="entry name" value="ABC_KpsT_Wzt"/>
    <property type="match status" value="1"/>
</dbReference>
<accession>A0A6P0GF83</accession>